<dbReference type="AlphaFoldDB" id="A0A9P6TF64"/>
<accession>A0A9P6TF64</accession>
<proteinExistence type="predicted"/>
<keyword evidence="1" id="KW-1133">Transmembrane helix</keyword>
<dbReference type="EMBL" id="MU167222">
    <property type="protein sequence ID" value="KAG0150082.1"/>
    <property type="molecule type" value="Genomic_DNA"/>
</dbReference>
<keyword evidence="1" id="KW-0472">Membrane</keyword>
<dbReference type="Proteomes" id="UP000886653">
    <property type="component" value="Unassembled WGS sequence"/>
</dbReference>
<gene>
    <name evidence="2" type="ORF">CROQUDRAFT_246323</name>
</gene>
<sequence>MLKLCRQDDNFSFIFIFFSFFFPLFLLSPIKLLHLRKTPNPTCRRNTHTQTL</sequence>
<evidence type="ECO:0000313" key="3">
    <source>
        <dbReference type="Proteomes" id="UP000886653"/>
    </source>
</evidence>
<feature type="transmembrane region" description="Helical" evidence="1">
    <location>
        <begin position="12"/>
        <end position="30"/>
    </location>
</feature>
<name>A0A9P6TF64_9BASI</name>
<comment type="caution">
    <text evidence="2">The sequence shown here is derived from an EMBL/GenBank/DDBJ whole genome shotgun (WGS) entry which is preliminary data.</text>
</comment>
<protein>
    <submittedName>
        <fullName evidence="2">Uncharacterized protein</fullName>
    </submittedName>
</protein>
<evidence type="ECO:0000313" key="2">
    <source>
        <dbReference type="EMBL" id="KAG0150082.1"/>
    </source>
</evidence>
<reference evidence="2" key="1">
    <citation type="submission" date="2013-11" db="EMBL/GenBank/DDBJ databases">
        <title>Genome sequence of the fusiform rust pathogen reveals effectors for host alternation and coevolution with pine.</title>
        <authorList>
            <consortium name="DOE Joint Genome Institute"/>
            <person name="Smith K."/>
            <person name="Pendleton A."/>
            <person name="Kubisiak T."/>
            <person name="Anderson C."/>
            <person name="Salamov A."/>
            <person name="Aerts A."/>
            <person name="Riley R."/>
            <person name="Clum A."/>
            <person name="Lindquist E."/>
            <person name="Ence D."/>
            <person name="Campbell M."/>
            <person name="Kronenberg Z."/>
            <person name="Feau N."/>
            <person name="Dhillon B."/>
            <person name="Hamelin R."/>
            <person name="Burleigh J."/>
            <person name="Smith J."/>
            <person name="Yandell M."/>
            <person name="Nelson C."/>
            <person name="Grigoriev I."/>
            <person name="Davis J."/>
        </authorList>
    </citation>
    <scope>NUCLEOTIDE SEQUENCE</scope>
    <source>
        <strain evidence="2">G11</strain>
    </source>
</reference>
<evidence type="ECO:0000256" key="1">
    <source>
        <dbReference type="SAM" id="Phobius"/>
    </source>
</evidence>
<keyword evidence="3" id="KW-1185">Reference proteome</keyword>
<organism evidence="2 3">
    <name type="scientific">Cronartium quercuum f. sp. fusiforme G11</name>
    <dbReference type="NCBI Taxonomy" id="708437"/>
    <lineage>
        <taxon>Eukaryota</taxon>
        <taxon>Fungi</taxon>
        <taxon>Dikarya</taxon>
        <taxon>Basidiomycota</taxon>
        <taxon>Pucciniomycotina</taxon>
        <taxon>Pucciniomycetes</taxon>
        <taxon>Pucciniales</taxon>
        <taxon>Coleosporiaceae</taxon>
        <taxon>Cronartium</taxon>
    </lineage>
</organism>
<keyword evidence="1" id="KW-0812">Transmembrane</keyword>